<dbReference type="RefSeq" id="WP_379484697.1">
    <property type="nucleotide sequence ID" value="NZ_JBHMCF010000041.1"/>
</dbReference>
<organism evidence="2 3">
    <name type="scientific">Nonomuraea salmonea</name>
    <dbReference type="NCBI Taxonomy" id="46181"/>
    <lineage>
        <taxon>Bacteria</taxon>
        <taxon>Bacillati</taxon>
        <taxon>Actinomycetota</taxon>
        <taxon>Actinomycetes</taxon>
        <taxon>Streptosporangiales</taxon>
        <taxon>Streptosporangiaceae</taxon>
        <taxon>Nonomuraea</taxon>
    </lineage>
</organism>
<dbReference type="Pfam" id="PF13191">
    <property type="entry name" value="AAA_16"/>
    <property type="match status" value="1"/>
</dbReference>
<dbReference type="Gene3D" id="3.40.50.300">
    <property type="entry name" value="P-loop containing nucleotide triphosphate hydrolases"/>
    <property type="match status" value="1"/>
</dbReference>
<evidence type="ECO:0000313" key="2">
    <source>
        <dbReference type="EMBL" id="MFB9475312.1"/>
    </source>
</evidence>
<comment type="caution">
    <text evidence="2">The sequence shown here is derived from an EMBL/GenBank/DDBJ whole genome shotgun (WGS) entry which is preliminary data.</text>
</comment>
<dbReference type="Proteomes" id="UP001589568">
    <property type="component" value="Unassembled WGS sequence"/>
</dbReference>
<name>A0ABV5NYH5_9ACTN</name>
<evidence type="ECO:0000313" key="3">
    <source>
        <dbReference type="Proteomes" id="UP001589568"/>
    </source>
</evidence>
<sequence length="885" mass="96375">MTGGIAVTPFTVALLVNPQENGLVDQAGWVAGALGPAVAFLLFFLQNRTTRHEQAPARAANEAGHVERGTPPRVGPAALPPVETVAPAMPMQGRKAEQTALRERLLGKPGGVVIVSGAGGAGKSRLVNAVLDELRKRRRSPARPHIISYQAAPDRRLPLKALVEDMERLSGVQAIAWEHLPDGAAPPDHFRATVEALGERPLVIVVENAEHLMDTGTGEIASDELNQAFEILATTPGHRVHAVLVTRTAPKASERHVWPAMAASLEIGALPVEHFTRYLDELDKATGHDLAGLLTARYERLHGNPRHAELAHAILASPACDGRRLNAVLLDPGADGLSWALVDELADVLGLTARRVLEALDAFGTAIDAAGVCAVLKDMCPEDEVKEMLSTLVAKGVVQTTPDGQYHLPPSGADWLGRGAPDVRLSEARQSILLFDSANQLYKRRVRNPSGIEDLRVDFAGVRAHLRTGVTFFHAYKLIEYLDAKLSVWNCEFLLTEQREALRGRLDEPIWAQQNENALGHLYAAQGRFTESIEAYGNAMLRADALEDEPNRIRIEVNLAGSSWWQGDVKKALTTYDKARKDCDAIIRDDPELRPVRMGALEGMADCHRHHGRYDEALDLARQAMGEPDDPAYPHTAEGERTAGRRVDLALKLARWHSELAEDKEADGLLAIARTEIRIRQPKGGQRADLWARYYAEAAGINLLRGLFHEARAVANLAVDDALAFGDPLTLLRARTSLSYAYLLGETADVAEATRQIESAARYRRPGGPLLVPALRALVAPGADDARARFTQLLEEAGERIGRDDDDVSAWNYLGFARCGLAFSADDAIEAFRSAREKMALRPAPNRAGHLIAMIELLDRRSATPGRLQPVIHDLRTAGARPTGA</sequence>
<accession>A0ABV5NYH5</accession>
<dbReference type="InterPro" id="IPR011990">
    <property type="entry name" value="TPR-like_helical_dom_sf"/>
</dbReference>
<dbReference type="EMBL" id="JBHMCF010000041">
    <property type="protein sequence ID" value="MFB9475312.1"/>
    <property type="molecule type" value="Genomic_DNA"/>
</dbReference>
<gene>
    <name evidence="2" type="ORF">ACFFR3_37985</name>
</gene>
<proteinExistence type="predicted"/>
<feature type="domain" description="Orc1-like AAA ATPase" evidence="1">
    <location>
        <begin position="92"/>
        <end position="214"/>
    </location>
</feature>
<dbReference type="Gene3D" id="1.25.40.10">
    <property type="entry name" value="Tetratricopeptide repeat domain"/>
    <property type="match status" value="1"/>
</dbReference>
<dbReference type="InterPro" id="IPR041664">
    <property type="entry name" value="AAA_16"/>
</dbReference>
<protein>
    <submittedName>
        <fullName evidence="2">Tetratricopeptide repeat protein</fullName>
    </submittedName>
</protein>
<dbReference type="SUPFAM" id="SSF48452">
    <property type="entry name" value="TPR-like"/>
    <property type="match status" value="1"/>
</dbReference>
<evidence type="ECO:0000259" key="1">
    <source>
        <dbReference type="Pfam" id="PF13191"/>
    </source>
</evidence>
<keyword evidence="3" id="KW-1185">Reference proteome</keyword>
<reference evidence="2 3" key="1">
    <citation type="submission" date="2024-09" db="EMBL/GenBank/DDBJ databases">
        <authorList>
            <person name="Sun Q."/>
            <person name="Mori K."/>
        </authorList>
    </citation>
    <scope>NUCLEOTIDE SEQUENCE [LARGE SCALE GENOMIC DNA]</scope>
    <source>
        <strain evidence="2 3">JCM 3324</strain>
    </source>
</reference>
<dbReference type="InterPro" id="IPR027417">
    <property type="entry name" value="P-loop_NTPase"/>
</dbReference>
<dbReference type="SUPFAM" id="SSF52540">
    <property type="entry name" value="P-loop containing nucleoside triphosphate hydrolases"/>
    <property type="match status" value="1"/>
</dbReference>